<evidence type="ECO:0000313" key="3">
    <source>
        <dbReference type="EMBL" id="CUV29556.1"/>
    </source>
</evidence>
<dbReference type="EMBL" id="LN899821">
    <property type="protein sequence ID" value="CUV18650.1"/>
    <property type="molecule type" value="Genomic_DNA"/>
</dbReference>
<accession>A0A0S4U8X5</accession>
<organism evidence="2">
    <name type="scientific">Ralstonia solanacearum</name>
    <name type="common">Pseudomonas solanacearum</name>
    <dbReference type="NCBI Taxonomy" id="305"/>
    <lineage>
        <taxon>Bacteria</taxon>
        <taxon>Pseudomonadati</taxon>
        <taxon>Pseudomonadota</taxon>
        <taxon>Betaproteobacteria</taxon>
        <taxon>Burkholderiales</taxon>
        <taxon>Burkholderiaceae</taxon>
        <taxon>Ralstonia</taxon>
        <taxon>Ralstonia solanacearum species complex</taxon>
    </lineage>
</organism>
<proteinExistence type="predicted"/>
<dbReference type="EMBL" id="LN899824">
    <property type="protein sequence ID" value="CUV29556.1"/>
    <property type="molecule type" value="Genomic_DNA"/>
</dbReference>
<gene>
    <name evidence="2" type="ORF">PSS4_v1_710009</name>
    <name evidence="3" type="ORF">RUN1985_v1_450011</name>
</gene>
<evidence type="ECO:0000313" key="2">
    <source>
        <dbReference type="EMBL" id="CUV18650.1"/>
    </source>
</evidence>
<name>A0A0S4U8X5_RALSL</name>
<feature type="region of interest" description="Disordered" evidence="1">
    <location>
        <begin position="1"/>
        <end position="28"/>
    </location>
</feature>
<reference evidence="2" key="1">
    <citation type="submission" date="2015-10" db="EMBL/GenBank/DDBJ databases">
        <authorList>
            <person name="Gilbert D.G."/>
        </authorList>
    </citation>
    <scope>NUCLEOTIDE SEQUENCE</scope>
    <source>
        <strain evidence="2">Phyl III-seqv23</strain>
    </source>
</reference>
<sequence length="66" mass="6997">MAPGDCGIPCPENPVAENAMASPITPPPTMTMTRAAGSSVFSYAGPDFHQHYLQTLRSKGFRSGSR</sequence>
<evidence type="ECO:0000256" key="1">
    <source>
        <dbReference type="SAM" id="MobiDB-lite"/>
    </source>
</evidence>
<dbReference type="AlphaFoldDB" id="A0A0S4U8X5"/>
<protein>
    <submittedName>
        <fullName evidence="2">Uncharacterized protein</fullName>
    </submittedName>
</protein>